<feature type="domain" description="FAR1" evidence="3">
    <location>
        <begin position="58"/>
        <end position="146"/>
    </location>
</feature>
<dbReference type="Pfam" id="PF03101">
    <property type="entry name" value="FAR1"/>
    <property type="match status" value="1"/>
</dbReference>
<dbReference type="EMBL" id="JAAWWB010000027">
    <property type="protein sequence ID" value="KAG6750200.1"/>
    <property type="molecule type" value="Genomic_DNA"/>
</dbReference>
<dbReference type="OrthoDB" id="1886686at2759"/>
<feature type="compositionally biased region" description="Polar residues" evidence="2">
    <location>
        <begin position="1"/>
        <end position="14"/>
    </location>
</feature>
<evidence type="ECO:0000313" key="5">
    <source>
        <dbReference type="Proteomes" id="UP000886885"/>
    </source>
</evidence>
<dbReference type="InterPro" id="IPR004330">
    <property type="entry name" value="FAR1_DNA_bnd_dom"/>
</dbReference>
<reference evidence="4" key="1">
    <citation type="journal article" date="2020" name="bioRxiv">
        <title>Hybrid origin of Populus tomentosa Carr. identified through genome sequencing and phylogenomic analysis.</title>
        <authorList>
            <person name="An X."/>
            <person name="Gao K."/>
            <person name="Chen Z."/>
            <person name="Li J."/>
            <person name="Yang X."/>
            <person name="Yang X."/>
            <person name="Zhou J."/>
            <person name="Guo T."/>
            <person name="Zhao T."/>
            <person name="Huang S."/>
            <person name="Miao D."/>
            <person name="Khan W.U."/>
            <person name="Rao P."/>
            <person name="Ye M."/>
            <person name="Lei B."/>
            <person name="Liao W."/>
            <person name="Wang J."/>
            <person name="Ji L."/>
            <person name="Li Y."/>
            <person name="Guo B."/>
            <person name="Mustafa N.S."/>
            <person name="Li S."/>
            <person name="Yun Q."/>
            <person name="Keller S.R."/>
            <person name="Mao J."/>
            <person name="Zhang R."/>
            <person name="Strauss S.H."/>
        </authorList>
    </citation>
    <scope>NUCLEOTIDE SEQUENCE</scope>
    <source>
        <strain evidence="4">GM15</strain>
        <tissue evidence="4">Leaf</tissue>
    </source>
</reference>
<comment type="caution">
    <text evidence="4">The sequence shown here is derived from an EMBL/GenBank/DDBJ whole genome shotgun (WGS) entry which is preliminary data.</text>
</comment>
<evidence type="ECO:0000259" key="3">
    <source>
        <dbReference type="Pfam" id="PF03101"/>
    </source>
</evidence>
<protein>
    <recommendedName>
        <fullName evidence="3">FAR1 domain-containing protein</fullName>
    </recommendedName>
</protein>
<evidence type="ECO:0000256" key="2">
    <source>
        <dbReference type="SAM" id="MobiDB-lite"/>
    </source>
</evidence>
<organism evidence="4 5">
    <name type="scientific">Populus tomentosa</name>
    <name type="common">Chinese white poplar</name>
    <dbReference type="NCBI Taxonomy" id="118781"/>
    <lineage>
        <taxon>Eukaryota</taxon>
        <taxon>Viridiplantae</taxon>
        <taxon>Streptophyta</taxon>
        <taxon>Embryophyta</taxon>
        <taxon>Tracheophyta</taxon>
        <taxon>Spermatophyta</taxon>
        <taxon>Magnoliopsida</taxon>
        <taxon>eudicotyledons</taxon>
        <taxon>Gunneridae</taxon>
        <taxon>Pentapetalae</taxon>
        <taxon>rosids</taxon>
        <taxon>fabids</taxon>
        <taxon>Malpighiales</taxon>
        <taxon>Salicaceae</taxon>
        <taxon>Saliceae</taxon>
        <taxon>Populus</taxon>
    </lineage>
</organism>
<dbReference type="Proteomes" id="UP000886885">
    <property type="component" value="Chromosome 14A"/>
</dbReference>
<keyword evidence="1" id="KW-0175">Coiled coil</keyword>
<accession>A0A8X8CDA6</accession>
<dbReference type="PANTHER" id="PTHR46328">
    <property type="entry name" value="FAR-RED IMPAIRED RESPONSIVE (FAR1) FAMILY PROTEIN-RELATED"/>
    <property type="match status" value="1"/>
</dbReference>
<dbReference type="AlphaFoldDB" id="A0A8X8CDA6"/>
<gene>
    <name evidence="4" type="ORF">POTOM_047288</name>
</gene>
<keyword evidence="5" id="KW-1185">Reference proteome</keyword>
<feature type="coiled-coil region" evidence="1">
    <location>
        <begin position="221"/>
        <end position="248"/>
    </location>
</feature>
<name>A0A8X8CDA6_POPTO</name>
<feature type="region of interest" description="Disordered" evidence="2">
    <location>
        <begin position="1"/>
        <end position="21"/>
    </location>
</feature>
<sequence length="281" mass="32250">MVLSTVDENASASMSEDGDMDQIVESSNGKELAISEASSDMEPCVGMEFESEEAAKVFYDAYATHVGFIMRVDAFRRSMRDGKVVWRRLVCNKEGFRKLRPRRSENRKPRAVTREGCKAMIVVKKEKAGKWVVTRFVKEHNHPLVPTPANGRRTVLLSQTPVSAAIEKSPVSFTFKKKVLTAYLYLYLPCFHLLFQSSHKLMGSLLALDPFEAFPWSVMDKDEKDVKIRELTAELQRERKRSAAYQEQLDMVLRDMEEHSNHLSRNIDDIVQSVKEIESRR</sequence>
<dbReference type="PANTHER" id="PTHR46328:SF14">
    <property type="entry name" value="FAR-RED IMPAIRED RESPONSIVE (FAR1) FAMILY PROTEIN"/>
    <property type="match status" value="1"/>
</dbReference>
<evidence type="ECO:0000313" key="4">
    <source>
        <dbReference type="EMBL" id="KAG6750200.1"/>
    </source>
</evidence>
<proteinExistence type="predicted"/>
<evidence type="ECO:0000256" key="1">
    <source>
        <dbReference type="SAM" id="Coils"/>
    </source>
</evidence>